<dbReference type="EMBL" id="CP045560">
    <property type="protein sequence ID" value="QGA44358.1"/>
    <property type="molecule type" value="Genomic_DNA"/>
</dbReference>
<reference evidence="4 8" key="5">
    <citation type="journal article" date="2021" name="MSphere">
        <title>Complete Genome Sequencing of Acinetobacter baumannii AC1633 and Acinetobacter nosocomialis AC1530 Unveils a Large Multidrug-Resistant Plasmid Encoding the NDM-1 and OXA-58 Carbapenemases.</title>
        <authorList>
            <person name="Alattraqchi A.G."/>
            <person name="Mohd Rani F."/>
            <person name="A. Rahman N.I."/>
            <person name="Ismail S."/>
            <person name="Cleary D.W."/>
            <person name="Clarke S.C."/>
            <person name="Yeo C.C."/>
        </authorList>
    </citation>
    <scope>NUCLEOTIDE SEQUENCE [LARGE SCALE GENOMIC DNA]</scope>
    <source>
        <strain evidence="4 8">AC1530</strain>
    </source>
</reference>
<dbReference type="AlphaFoldDB" id="A0A0A7XHZ9"/>
<reference evidence="2 5" key="1">
    <citation type="submission" date="2014-04" db="EMBL/GenBank/DDBJ databases">
        <title>The Genome Sequence of Acinetobacter baumanii BIDMC 57.</title>
        <authorList>
            <consortium name="The Broad Institute Genomics Platform"/>
            <consortium name="The Broad Institute Genome Sequencing Center for Infectious Disease"/>
            <person name="Murphy C."/>
            <person name="Cosimi L."/>
            <person name="Cerqueira G."/>
            <person name="Feldgarden M."/>
            <person name="Earl A."/>
            <person name="Spencer M.D."/>
            <person name="Fodor A."/>
            <person name="Sautter R.L."/>
            <person name="Hung D."/>
            <person name="Onderdonk A.B."/>
            <person name="Ernst C."/>
            <person name="Delaney M."/>
            <person name="DuBois A."/>
            <person name="Young S.K."/>
            <person name="Zeng Q."/>
            <person name="Gargeya S."/>
            <person name="Abouelleil A."/>
            <person name="Alvarado L."/>
            <person name="Chapman S.B."/>
            <person name="Gainer-Dewar J."/>
            <person name="Goldberg J."/>
            <person name="Griggs A."/>
            <person name="Gujja S."/>
            <person name="Hansen M."/>
            <person name="Howarth C."/>
            <person name="Imamovic A."/>
            <person name="Larimer J."/>
            <person name="Pearson M."/>
            <person name="Poon T.W."/>
            <person name="Priest M."/>
            <person name="Roberts A."/>
            <person name="Saif S."/>
            <person name="Shea T."/>
            <person name="Sykes S."/>
            <person name="Wortman J."/>
            <person name="Nusbaum C."/>
            <person name="Birren B."/>
        </authorList>
    </citation>
    <scope>NUCLEOTIDE SEQUENCE [LARGE SCALE GENOMIC DNA]</scope>
    <source>
        <strain evidence="2 5">BIDMC 57</strain>
    </source>
</reference>
<evidence type="ECO:0000313" key="5">
    <source>
        <dbReference type="Proteomes" id="UP000027208"/>
    </source>
</evidence>
<evidence type="ECO:0000313" key="8">
    <source>
        <dbReference type="Proteomes" id="UP000325778"/>
    </source>
</evidence>
<dbReference type="KEGG" id="ano:RR32_07495"/>
<accession>K9BWL4</accession>
<evidence type="ECO:0000313" key="3">
    <source>
        <dbReference type="EMBL" id="OTL97466.1"/>
    </source>
</evidence>
<sequence length="83" mass="9288">MATAIENRARQLKNAKRGGYAPTIAKDVNKHKVQKLRRALDEARRYVSELNDETIIFDDQDARQKAEGAKAIIEMFEAALSGA</sequence>
<reference evidence="3 6" key="2">
    <citation type="submission" date="2017-05" db="EMBL/GenBank/DDBJ databases">
        <authorList>
            <person name="Kreiswirth B."/>
            <person name="Manca C."/>
            <person name="Chen L."/>
            <person name="Evans S."/>
            <person name="Fowler V."/>
            <person name="Patel R."/>
            <person name="Chambers H."/>
            <person name="Bonomo R."/>
            <person name="Paul V."/>
            <person name="Sankar J."/>
            <person name="Gaind R."/>
            <person name="Ray P."/>
            <person name="Gautam V."/>
            <person name="Biswal M."/>
            <person name="Datta S."/>
            <person name="Walia K."/>
            <person name="Adams M."/>
            <person name="Nelson K."/>
            <person name="Sutton G."/>
            <person name="Fouts D."/>
            <person name="Hujer K."/>
            <person name="Hujer A."/>
        </authorList>
    </citation>
    <scope>NUCLEOTIDE SEQUENCE [LARGE SCALE GENOMIC DNA]</scope>
    <source>
        <strain evidence="3 6">PR324</strain>
    </source>
</reference>
<accession>A0A0A7XHZ9</accession>
<evidence type="ECO:0000313" key="2">
    <source>
        <dbReference type="EMBL" id="KDM55242.1"/>
    </source>
</evidence>
<gene>
    <name evidence="2" type="ORF">AE32_02268</name>
    <name evidence="1" type="ORF">AL533_05580</name>
    <name evidence="3" type="ORF">B9X58_09705</name>
    <name evidence="4" type="ORF">GD578_11190</name>
</gene>
<accession>A0A0R0WLN1</accession>
<protein>
    <submittedName>
        <fullName evidence="2">Uncharacterized protein</fullName>
    </submittedName>
</protein>
<name>A0A0A7XHZ9_ACINO</name>
<accession>A0A336AGA8</accession>
<proteinExistence type="predicted"/>
<organism evidence="2 5">
    <name type="scientific">Acinetobacter nosocomialis</name>
    <dbReference type="NCBI Taxonomy" id="106654"/>
    <lineage>
        <taxon>Bacteria</taxon>
        <taxon>Pseudomonadati</taxon>
        <taxon>Pseudomonadota</taxon>
        <taxon>Gammaproteobacteria</taxon>
        <taxon>Moraxellales</taxon>
        <taxon>Moraxellaceae</taxon>
        <taxon>Acinetobacter</taxon>
        <taxon>Acinetobacter calcoaceticus/baumannii complex</taxon>
    </lineage>
</organism>
<reference evidence="7" key="4">
    <citation type="submission" date="2017-12" db="EMBL/GenBank/DDBJ databases">
        <title>FDA dAtabase for Regulatory Grade micrObial Sequences (FDA-ARGOS): Supporting development and validation of Infectious Disease Dx tests.</title>
        <authorList>
            <person name="Hoffmann M."/>
            <person name="Allard M."/>
            <person name="Evans P."/>
            <person name="Brown E."/>
            <person name="Tallon L."/>
            <person name="Sadzewicz L."/>
            <person name="Sengamalay N."/>
            <person name="Ott S."/>
            <person name="Godinez A."/>
            <person name="Nagaraj S."/>
            <person name="Vavikolanu K."/>
            <person name="Aluvathingal J."/>
            <person name="Nadendla S."/>
            <person name="Sichtig H."/>
        </authorList>
    </citation>
    <scope>NUCLEOTIDE SEQUENCE [LARGE SCALE GENOMIC DNA]</scope>
    <source>
        <strain evidence="7">FDAARGOS_129</strain>
    </source>
</reference>
<reference evidence="1" key="3">
    <citation type="submission" date="2017-12" db="EMBL/GenBank/DDBJ databases">
        <title>FDA dAtabase for Regulatory Grade micrObial Sequences (FDA-ARGOS): Supporting development and validation of Infectious Disease Dx tests.</title>
        <authorList>
            <person name="Campos J."/>
            <person name="Goldberg B."/>
            <person name="Tallon L."/>
            <person name="Sadzewicz L."/>
            <person name="Sengamalay N."/>
            <person name="Ott S."/>
            <person name="Godinez A."/>
            <person name="Nagaraj S."/>
            <person name="Vavikolanu K."/>
            <person name="Aluvathingal J."/>
            <person name="Nadendla S."/>
            <person name="Nandy P."/>
            <person name="Hobson J."/>
            <person name="Sichtig H."/>
        </authorList>
    </citation>
    <scope>NUCLEOTIDE SEQUENCE</scope>
    <source>
        <strain evidence="1">FDAARGOS_129</strain>
    </source>
</reference>
<dbReference type="EMBL" id="CP014019">
    <property type="protein sequence ID" value="AVF43890.1"/>
    <property type="molecule type" value="Genomic_DNA"/>
</dbReference>
<dbReference type="Proteomes" id="UP000027208">
    <property type="component" value="Unassembled WGS sequence"/>
</dbReference>
<dbReference type="Proteomes" id="UP000325778">
    <property type="component" value="Chromosome"/>
</dbReference>
<evidence type="ECO:0000313" key="6">
    <source>
        <dbReference type="Proteomes" id="UP000194767"/>
    </source>
</evidence>
<dbReference type="Proteomes" id="UP000194767">
    <property type="component" value="Unassembled WGS sequence"/>
</dbReference>
<dbReference type="RefSeq" id="WP_002048677.1">
    <property type="nucleotide sequence ID" value="NZ_AMZR01000009.1"/>
</dbReference>
<dbReference type="EMBL" id="NGDO01000042">
    <property type="protein sequence ID" value="OTL97466.1"/>
    <property type="molecule type" value="Genomic_DNA"/>
</dbReference>
<evidence type="ECO:0000313" key="7">
    <source>
        <dbReference type="Proteomes" id="UP000237921"/>
    </source>
</evidence>
<dbReference type="EMBL" id="JMUI01000009">
    <property type="protein sequence ID" value="KDM55242.1"/>
    <property type="molecule type" value="Genomic_DNA"/>
</dbReference>
<evidence type="ECO:0000313" key="1">
    <source>
        <dbReference type="EMBL" id="AVF43890.1"/>
    </source>
</evidence>
<dbReference type="Proteomes" id="UP000237921">
    <property type="component" value="Chromosome"/>
</dbReference>
<evidence type="ECO:0000313" key="4">
    <source>
        <dbReference type="EMBL" id="QGA44358.1"/>
    </source>
</evidence>
<dbReference type="GeneID" id="92796833"/>